<name>A0AAE0Y2N0_9GAST</name>
<keyword evidence="2" id="KW-1185">Reference proteome</keyword>
<sequence>MDVFDDYDAFDRPDARGVRIPLDDLPVDNVIIKTPVDFNTTAGGSAQTSFITPSGVEDVFTTDGLTLGQRNTAEAANDYYKMLAEDQGLRPEVPDLSSFVVDIDGCLRLEKYPNINLINEKTGRPNKLTTIADHRGRPGANNACADLDLGG</sequence>
<dbReference type="AlphaFoldDB" id="A0AAE0Y2N0"/>
<reference evidence="1" key="1">
    <citation type="journal article" date="2023" name="G3 (Bethesda)">
        <title>A reference genome for the long-term kleptoplast-retaining sea slug Elysia crispata morphotype clarki.</title>
        <authorList>
            <person name="Eastman K.E."/>
            <person name="Pendleton A.L."/>
            <person name="Shaikh M.A."/>
            <person name="Suttiyut T."/>
            <person name="Ogas R."/>
            <person name="Tomko P."/>
            <person name="Gavelis G."/>
            <person name="Widhalm J.R."/>
            <person name="Wisecaver J.H."/>
        </authorList>
    </citation>
    <scope>NUCLEOTIDE SEQUENCE</scope>
    <source>
        <strain evidence="1">ECLA1</strain>
    </source>
</reference>
<evidence type="ECO:0000313" key="1">
    <source>
        <dbReference type="EMBL" id="KAK3730913.1"/>
    </source>
</evidence>
<gene>
    <name evidence="1" type="ORF">RRG08_061514</name>
</gene>
<dbReference type="EMBL" id="JAWDGP010007049">
    <property type="protein sequence ID" value="KAK3730913.1"/>
    <property type="molecule type" value="Genomic_DNA"/>
</dbReference>
<organism evidence="1 2">
    <name type="scientific">Elysia crispata</name>
    <name type="common">lettuce slug</name>
    <dbReference type="NCBI Taxonomy" id="231223"/>
    <lineage>
        <taxon>Eukaryota</taxon>
        <taxon>Metazoa</taxon>
        <taxon>Spiralia</taxon>
        <taxon>Lophotrochozoa</taxon>
        <taxon>Mollusca</taxon>
        <taxon>Gastropoda</taxon>
        <taxon>Heterobranchia</taxon>
        <taxon>Euthyneura</taxon>
        <taxon>Panpulmonata</taxon>
        <taxon>Sacoglossa</taxon>
        <taxon>Placobranchoidea</taxon>
        <taxon>Plakobranchidae</taxon>
        <taxon>Elysia</taxon>
    </lineage>
</organism>
<comment type="caution">
    <text evidence="1">The sequence shown here is derived from an EMBL/GenBank/DDBJ whole genome shotgun (WGS) entry which is preliminary data.</text>
</comment>
<protein>
    <submittedName>
        <fullName evidence="1">Uncharacterized protein</fullName>
    </submittedName>
</protein>
<accession>A0AAE0Y2N0</accession>
<dbReference type="Proteomes" id="UP001283361">
    <property type="component" value="Unassembled WGS sequence"/>
</dbReference>
<evidence type="ECO:0000313" key="2">
    <source>
        <dbReference type="Proteomes" id="UP001283361"/>
    </source>
</evidence>
<proteinExistence type="predicted"/>